<sequence>MVYKLYKIEEIVFFVTILLLPSFLSTSCVDSADVDPSVQLEERAKTNLPRIMVKFEDGVADASIAAVLENVGVRQLKTFEYTGICVLEVTDSRKTIKEICLQLNNSGIVKYAEVDHTVSTNTFPGQEKGAAGK</sequence>
<dbReference type="EMBL" id="BAOS01000011">
    <property type="protein sequence ID" value="GAX60407.1"/>
    <property type="molecule type" value="Genomic_DNA"/>
</dbReference>
<dbReference type="AlphaFoldDB" id="A0A286TWY3"/>
<organism evidence="2 3">
    <name type="scientific">Candidatus Scalindua japonica</name>
    <dbReference type="NCBI Taxonomy" id="1284222"/>
    <lineage>
        <taxon>Bacteria</taxon>
        <taxon>Pseudomonadati</taxon>
        <taxon>Planctomycetota</taxon>
        <taxon>Candidatus Brocadiia</taxon>
        <taxon>Candidatus Brocadiales</taxon>
        <taxon>Candidatus Scalinduaceae</taxon>
        <taxon>Candidatus Scalindua</taxon>
    </lineage>
</organism>
<proteinExistence type="predicted"/>
<evidence type="ECO:0000259" key="1">
    <source>
        <dbReference type="Pfam" id="PF22148"/>
    </source>
</evidence>
<reference evidence="3" key="1">
    <citation type="journal article" date="2017" name="Environ. Microbiol. Rep.">
        <title>Genetic Diversity of Marine Anaerobic Ammonium-Oxidizing Bacteria as Revealed by Genomic and Proteomic Analyses of 'Candidatus Scalindua japonica'.</title>
        <authorList>
            <person name="Oshiki M."/>
            <person name="Mizuto K."/>
            <person name="Kimura Z."/>
            <person name="Kindaichi T."/>
            <person name="Satoh H."/>
            <person name="Okabe S."/>
        </authorList>
    </citation>
    <scope>NUCLEOTIDE SEQUENCE [LARGE SCALE GENOMIC DNA]</scope>
    <source>
        <strain evidence="3">husup-a2</strain>
    </source>
</reference>
<name>A0A286TWY3_9BACT</name>
<keyword evidence="3" id="KW-1185">Reference proteome</keyword>
<dbReference type="InterPro" id="IPR054399">
    <property type="entry name" value="Fervidolysin-like_N_prodom"/>
</dbReference>
<evidence type="ECO:0000313" key="3">
    <source>
        <dbReference type="Proteomes" id="UP000218542"/>
    </source>
</evidence>
<dbReference type="Proteomes" id="UP000218542">
    <property type="component" value="Unassembled WGS sequence"/>
</dbReference>
<dbReference type="RefSeq" id="WP_096893757.1">
    <property type="nucleotide sequence ID" value="NZ_BAOS01000011.1"/>
</dbReference>
<dbReference type="Pfam" id="PF22148">
    <property type="entry name" value="Fervidolysin_NPro-like"/>
    <property type="match status" value="1"/>
</dbReference>
<comment type="caution">
    <text evidence="2">The sequence shown here is derived from an EMBL/GenBank/DDBJ whole genome shotgun (WGS) entry which is preliminary data.</text>
</comment>
<accession>A0A286TWY3</accession>
<feature type="domain" description="Fervidolysin-like N-terminal prodomain" evidence="1">
    <location>
        <begin position="51"/>
        <end position="114"/>
    </location>
</feature>
<protein>
    <recommendedName>
        <fullName evidence="1">Fervidolysin-like N-terminal prodomain domain-containing protein</fullName>
    </recommendedName>
</protein>
<evidence type="ECO:0000313" key="2">
    <source>
        <dbReference type="EMBL" id="GAX60407.1"/>
    </source>
</evidence>
<dbReference type="PROSITE" id="PS51257">
    <property type="entry name" value="PROKAR_LIPOPROTEIN"/>
    <property type="match status" value="1"/>
</dbReference>
<gene>
    <name evidence="2" type="ORF">SCALIN_C11_0018</name>
</gene>